<sequence>MFNAFVLNTHLQSFGVRICHSSNTNALMPFPVFLDAWNAQQVNSDKTTYFLVSKLKIDITRRLRFPIPISPFGVNSEQEILV</sequence>
<keyword evidence="2" id="KW-1185">Reference proteome</keyword>
<evidence type="ECO:0000313" key="2">
    <source>
        <dbReference type="Proteomes" id="UP000289738"/>
    </source>
</evidence>
<name>A0A445CVB3_ARAHY</name>
<proteinExistence type="predicted"/>
<comment type="caution">
    <text evidence="1">The sequence shown here is derived from an EMBL/GenBank/DDBJ whole genome shotgun (WGS) entry which is preliminary data.</text>
</comment>
<gene>
    <name evidence="1" type="ORF">Ahy_A06g030117</name>
</gene>
<evidence type="ECO:0000313" key="1">
    <source>
        <dbReference type="EMBL" id="RYR54853.1"/>
    </source>
</evidence>
<dbReference type="EMBL" id="SDMP01000006">
    <property type="protein sequence ID" value="RYR54853.1"/>
    <property type="molecule type" value="Genomic_DNA"/>
</dbReference>
<accession>A0A445CVB3</accession>
<dbReference type="Proteomes" id="UP000289738">
    <property type="component" value="Chromosome A06"/>
</dbReference>
<organism evidence="1 2">
    <name type="scientific">Arachis hypogaea</name>
    <name type="common">Peanut</name>
    <dbReference type="NCBI Taxonomy" id="3818"/>
    <lineage>
        <taxon>Eukaryota</taxon>
        <taxon>Viridiplantae</taxon>
        <taxon>Streptophyta</taxon>
        <taxon>Embryophyta</taxon>
        <taxon>Tracheophyta</taxon>
        <taxon>Spermatophyta</taxon>
        <taxon>Magnoliopsida</taxon>
        <taxon>eudicotyledons</taxon>
        <taxon>Gunneridae</taxon>
        <taxon>Pentapetalae</taxon>
        <taxon>rosids</taxon>
        <taxon>fabids</taxon>
        <taxon>Fabales</taxon>
        <taxon>Fabaceae</taxon>
        <taxon>Papilionoideae</taxon>
        <taxon>50 kb inversion clade</taxon>
        <taxon>dalbergioids sensu lato</taxon>
        <taxon>Dalbergieae</taxon>
        <taxon>Pterocarpus clade</taxon>
        <taxon>Arachis</taxon>
    </lineage>
</organism>
<protein>
    <submittedName>
        <fullName evidence="1">Uncharacterized protein</fullName>
    </submittedName>
</protein>
<dbReference type="AlphaFoldDB" id="A0A445CVB3"/>
<reference evidence="1 2" key="1">
    <citation type="submission" date="2019-01" db="EMBL/GenBank/DDBJ databases">
        <title>Sequencing of cultivated peanut Arachis hypogaea provides insights into genome evolution and oil improvement.</title>
        <authorList>
            <person name="Chen X."/>
        </authorList>
    </citation>
    <scope>NUCLEOTIDE SEQUENCE [LARGE SCALE GENOMIC DNA]</scope>
    <source>
        <strain evidence="2">cv. Fuhuasheng</strain>
        <tissue evidence="1">Leaves</tissue>
    </source>
</reference>